<reference evidence="1" key="1">
    <citation type="submission" date="2023-10" db="EMBL/GenBank/DDBJ databases">
        <authorList>
            <person name="Chen Y."/>
            <person name="Shah S."/>
            <person name="Dougan E. K."/>
            <person name="Thang M."/>
            <person name="Chan C."/>
        </authorList>
    </citation>
    <scope>NUCLEOTIDE SEQUENCE [LARGE SCALE GENOMIC DNA]</scope>
</reference>
<comment type="caution">
    <text evidence="1">The sequence shown here is derived from an EMBL/GenBank/DDBJ whole genome shotgun (WGS) entry which is preliminary data.</text>
</comment>
<protein>
    <recommendedName>
        <fullName evidence="3">Ribosomal protein L6</fullName>
    </recommendedName>
</protein>
<evidence type="ECO:0000313" key="1">
    <source>
        <dbReference type="EMBL" id="CAK0794053.1"/>
    </source>
</evidence>
<keyword evidence="2" id="KW-1185">Reference proteome</keyword>
<dbReference type="InterPro" id="IPR036789">
    <property type="entry name" value="Ribosomal_uL6-like_a/b-dom_sf"/>
</dbReference>
<proteinExistence type="predicted"/>
<evidence type="ECO:0000313" key="2">
    <source>
        <dbReference type="Proteomes" id="UP001189429"/>
    </source>
</evidence>
<organism evidence="1 2">
    <name type="scientific">Prorocentrum cordatum</name>
    <dbReference type="NCBI Taxonomy" id="2364126"/>
    <lineage>
        <taxon>Eukaryota</taxon>
        <taxon>Sar</taxon>
        <taxon>Alveolata</taxon>
        <taxon>Dinophyceae</taxon>
        <taxon>Prorocentrales</taxon>
        <taxon>Prorocentraceae</taxon>
        <taxon>Prorocentrum</taxon>
    </lineage>
</organism>
<dbReference type="EMBL" id="CAUYUJ010001077">
    <property type="protein sequence ID" value="CAK0794053.1"/>
    <property type="molecule type" value="Genomic_DNA"/>
</dbReference>
<gene>
    <name evidence="1" type="ORF">PCOR1329_LOCUS4148</name>
</gene>
<dbReference type="Proteomes" id="UP001189429">
    <property type="component" value="Unassembled WGS sequence"/>
</dbReference>
<sequence>MVQLPRPPYDPRPYSLEFRKYPDIASGLGAEYFYREDQKHPLTYYHMKSPLSGDVVAVGATDERAREARTIDNYVKERTRGFAVQIVLDGRGVRAYFEPADSRNLKVRLGVGAKVKDLSEYVRRDPDVKVTTNQKGDVLVIHGPNKARVGTLAFRLLRMCQPTLMPYTGKGGHFAFHPVKRKPVRKK</sequence>
<dbReference type="Gene3D" id="3.90.930.12">
    <property type="entry name" value="Ribosomal protein L6, alpha-beta domain"/>
    <property type="match status" value="1"/>
</dbReference>
<accession>A0ABN9PU33</accession>
<name>A0ABN9PU33_9DINO</name>
<evidence type="ECO:0008006" key="3">
    <source>
        <dbReference type="Google" id="ProtNLM"/>
    </source>
</evidence>